<dbReference type="PANTHER" id="PTHR20973">
    <property type="entry name" value="NON-SMC ELEMENT 1-RELATED"/>
    <property type="match status" value="1"/>
</dbReference>
<comment type="caution">
    <text evidence="17">The sequence shown here is derived from an EMBL/GenBank/DDBJ whole genome shotgun (WGS) entry which is preliminary data.</text>
</comment>
<evidence type="ECO:0000259" key="16">
    <source>
        <dbReference type="Pfam" id="PF08746"/>
    </source>
</evidence>
<dbReference type="EMBL" id="JAHXZJ010001119">
    <property type="protein sequence ID" value="KAH0554757.1"/>
    <property type="molecule type" value="Genomic_DNA"/>
</dbReference>
<keyword evidence="10" id="KW-0833">Ubl conjugation pathway</keyword>
<feature type="compositionally biased region" description="Low complexity" evidence="15">
    <location>
        <begin position="265"/>
        <end position="289"/>
    </location>
</feature>
<proteinExistence type="inferred from homology"/>
<comment type="subcellular location">
    <subcellularLocation>
        <location evidence="2">Nucleus</location>
    </subcellularLocation>
</comment>
<dbReference type="GO" id="GO:0061630">
    <property type="term" value="F:ubiquitin protein ligase activity"/>
    <property type="evidence" value="ECO:0007669"/>
    <property type="project" value="UniProtKB-EC"/>
</dbReference>
<dbReference type="AlphaFoldDB" id="A0AAV7INM7"/>
<evidence type="ECO:0000256" key="12">
    <source>
        <dbReference type="ARBA" id="ARBA00023172"/>
    </source>
</evidence>
<dbReference type="Gene3D" id="3.30.40.10">
    <property type="entry name" value="Zinc/RING finger domain, C3HC4 (zinc finger)"/>
    <property type="match status" value="1"/>
</dbReference>
<dbReference type="GO" id="GO:0030915">
    <property type="term" value="C:Smc5-Smc6 complex"/>
    <property type="evidence" value="ECO:0007669"/>
    <property type="project" value="InterPro"/>
</dbReference>
<evidence type="ECO:0000313" key="18">
    <source>
        <dbReference type="Proteomes" id="UP000826195"/>
    </source>
</evidence>
<dbReference type="GO" id="GO:0000724">
    <property type="term" value="P:double-strand break repair via homologous recombination"/>
    <property type="evidence" value="ECO:0007669"/>
    <property type="project" value="TreeGrafter"/>
</dbReference>
<evidence type="ECO:0000256" key="9">
    <source>
        <dbReference type="ARBA" id="ARBA00022771"/>
    </source>
</evidence>
<keyword evidence="6" id="KW-0808">Transferase</keyword>
<keyword evidence="7" id="KW-0479">Metal-binding</keyword>
<protein>
    <recommendedName>
        <fullName evidence="5">Non-structural maintenance of chromosomes element 1 homolog</fullName>
        <ecNumber evidence="4">2.3.2.27</ecNumber>
    </recommendedName>
</protein>
<evidence type="ECO:0000313" key="17">
    <source>
        <dbReference type="EMBL" id="KAH0554757.1"/>
    </source>
</evidence>
<evidence type="ECO:0000256" key="4">
    <source>
        <dbReference type="ARBA" id="ARBA00012483"/>
    </source>
</evidence>
<keyword evidence="8" id="KW-0227">DNA damage</keyword>
<dbReference type="InterPro" id="IPR036388">
    <property type="entry name" value="WH-like_DNA-bd_sf"/>
</dbReference>
<dbReference type="Proteomes" id="UP000826195">
    <property type="component" value="Unassembled WGS sequence"/>
</dbReference>
<gene>
    <name evidence="17" type="ORF">KQX54_012566</name>
</gene>
<evidence type="ECO:0000256" key="3">
    <source>
        <dbReference type="ARBA" id="ARBA00010258"/>
    </source>
</evidence>
<keyword evidence="11" id="KW-0862">Zinc</keyword>
<evidence type="ECO:0000256" key="1">
    <source>
        <dbReference type="ARBA" id="ARBA00000900"/>
    </source>
</evidence>
<evidence type="ECO:0000256" key="10">
    <source>
        <dbReference type="ARBA" id="ARBA00022786"/>
    </source>
</evidence>
<evidence type="ECO:0000256" key="5">
    <source>
        <dbReference type="ARBA" id="ARBA00019422"/>
    </source>
</evidence>
<keyword evidence="12" id="KW-0233">DNA recombination</keyword>
<dbReference type="Gene3D" id="1.10.10.10">
    <property type="entry name" value="Winged helix-like DNA-binding domain superfamily/Winged helix DNA-binding domain"/>
    <property type="match status" value="1"/>
</dbReference>
<dbReference type="Pfam" id="PF08746">
    <property type="entry name" value="zf-RING-like"/>
    <property type="match status" value="1"/>
</dbReference>
<dbReference type="InterPro" id="IPR011513">
    <property type="entry name" value="Nse1"/>
</dbReference>
<evidence type="ECO:0000256" key="14">
    <source>
        <dbReference type="ARBA" id="ARBA00023242"/>
    </source>
</evidence>
<feature type="domain" description="Non-structural maintenance of chromosomes element 1 RING C4HC3-type" evidence="16">
    <location>
        <begin position="200"/>
        <end position="240"/>
    </location>
</feature>
<sequence length="308" mass="34839">MANIGGRQDGDLPEEFQSFIQVMSQKGIYPDAEFKAAIGCITGHRNVTEVTRDLNKALAEVEMTIQSSKCEITGVKHWVFASTTIDDDNDQVEVEPNHDEDTDQERDGLLFTKGKLELLKMIISVILSRNDNNCISKNDCINLVSSIKTKLSRSSVDKFIKQMIDGRWLFYLDGNVYLGVRGIVELMPYLKSENPNLKTCQLCKQTVIFGQLCQKCDKKMHIYCLAKYFKISGKHQCPGCGHNLQVNNQFMARYSNDDDDLEDPSIQSSQSSQSSQSTQSSQFRVSQSQEPTPGPSTSRRSRRRRIED</sequence>
<comment type="catalytic activity">
    <reaction evidence="1">
        <text>S-ubiquitinyl-[E2 ubiquitin-conjugating enzyme]-L-cysteine + [acceptor protein]-L-lysine = [E2 ubiquitin-conjugating enzyme]-L-cysteine + N(6)-ubiquitinyl-[acceptor protein]-L-lysine.</text>
        <dbReference type="EC" id="2.3.2.27"/>
    </reaction>
</comment>
<dbReference type="PANTHER" id="PTHR20973:SF0">
    <property type="entry name" value="NON-STRUCTURAL MAINTENANCE OF CHROMOSOMES ELEMENT 1 HOMOLOG"/>
    <property type="match status" value="1"/>
</dbReference>
<keyword evidence="14" id="KW-0539">Nucleus</keyword>
<dbReference type="GO" id="GO:0008270">
    <property type="term" value="F:zinc ion binding"/>
    <property type="evidence" value="ECO:0007669"/>
    <property type="project" value="UniProtKB-KW"/>
</dbReference>
<comment type="similarity">
    <text evidence="3">Belongs to the NSE1 family.</text>
</comment>
<evidence type="ECO:0000256" key="8">
    <source>
        <dbReference type="ARBA" id="ARBA00022763"/>
    </source>
</evidence>
<feature type="compositionally biased region" description="Basic residues" evidence="15">
    <location>
        <begin position="299"/>
        <end position="308"/>
    </location>
</feature>
<accession>A0AAV7INM7</accession>
<name>A0AAV7INM7_COTGL</name>
<evidence type="ECO:0000256" key="11">
    <source>
        <dbReference type="ARBA" id="ARBA00022833"/>
    </source>
</evidence>
<evidence type="ECO:0000256" key="13">
    <source>
        <dbReference type="ARBA" id="ARBA00023204"/>
    </source>
</evidence>
<evidence type="ECO:0000256" key="15">
    <source>
        <dbReference type="SAM" id="MobiDB-lite"/>
    </source>
</evidence>
<keyword evidence="18" id="KW-1185">Reference proteome</keyword>
<dbReference type="GO" id="GO:0005634">
    <property type="term" value="C:nucleus"/>
    <property type="evidence" value="ECO:0007669"/>
    <property type="project" value="UniProtKB-SubCell"/>
</dbReference>
<evidence type="ECO:0000256" key="6">
    <source>
        <dbReference type="ARBA" id="ARBA00022679"/>
    </source>
</evidence>
<feature type="region of interest" description="Disordered" evidence="15">
    <location>
        <begin position="255"/>
        <end position="308"/>
    </location>
</feature>
<evidence type="ECO:0000256" key="7">
    <source>
        <dbReference type="ARBA" id="ARBA00022723"/>
    </source>
</evidence>
<dbReference type="InterPro" id="IPR013083">
    <property type="entry name" value="Znf_RING/FYVE/PHD"/>
</dbReference>
<keyword evidence="13" id="KW-0234">DNA repair</keyword>
<evidence type="ECO:0000256" key="2">
    <source>
        <dbReference type="ARBA" id="ARBA00004123"/>
    </source>
</evidence>
<organism evidence="17 18">
    <name type="scientific">Cotesia glomerata</name>
    <name type="common">Lepidopteran parasitic wasp</name>
    <name type="synonym">Apanteles glomeratus</name>
    <dbReference type="NCBI Taxonomy" id="32391"/>
    <lineage>
        <taxon>Eukaryota</taxon>
        <taxon>Metazoa</taxon>
        <taxon>Ecdysozoa</taxon>
        <taxon>Arthropoda</taxon>
        <taxon>Hexapoda</taxon>
        <taxon>Insecta</taxon>
        <taxon>Pterygota</taxon>
        <taxon>Neoptera</taxon>
        <taxon>Endopterygota</taxon>
        <taxon>Hymenoptera</taxon>
        <taxon>Apocrita</taxon>
        <taxon>Ichneumonoidea</taxon>
        <taxon>Braconidae</taxon>
        <taxon>Microgastrinae</taxon>
        <taxon>Cotesia</taxon>
    </lineage>
</organism>
<reference evidence="17 18" key="1">
    <citation type="journal article" date="2021" name="J. Hered.">
        <title>A chromosome-level genome assembly of the parasitoid wasp, Cotesia glomerata (Hymenoptera: Braconidae).</title>
        <authorList>
            <person name="Pinto B.J."/>
            <person name="Weis J.J."/>
            <person name="Gamble T."/>
            <person name="Ode P.J."/>
            <person name="Paul R."/>
            <person name="Zaspel J.M."/>
        </authorList>
    </citation>
    <scope>NUCLEOTIDE SEQUENCE [LARGE SCALE GENOMIC DNA]</scope>
    <source>
        <strain evidence="17">CgM1</strain>
    </source>
</reference>
<keyword evidence="9" id="KW-0863">Zinc-finger</keyword>
<dbReference type="InterPro" id="IPR014857">
    <property type="entry name" value="Nse1_RING_C4HC3-type"/>
</dbReference>
<dbReference type="EC" id="2.3.2.27" evidence="4"/>